<evidence type="ECO:0000313" key="4">
    <source>
        <dbReference type="Proteomes" id="UP000694941"/>
    </source>
</evidence>
<feature type="signal peptide" evidence="3">
    <location>
        <begin position="1"/>
        <end position="18"/>
    </location>
</feature>
<evidence type="ECO:0000256" key="2">
    <source>
        <dbReference type="PROSITE-ProRule" id="PRU00497"/>
    </source>
</evidence>
<feature type="chain" id="PRO_5045546511" evidence="3">
    <location>
        <begin position="19"/>
        <end position="285"/>
    </location>
</feature>
<keyword evidence="4" id="KW-1185">Reference proteome</keyword>
<protein>
    <submittedName>
        <fullName evidence="5">Glycine-rich protein 23-like</fullName>
    </submittedName>
</protein>
<gene>
    <name evidence="5" type="primary">LOC106463614</name>
</gene>
<evidence type="ECO:0000256" key="3">
    <source>
        <dbReference type="SAM" id="SignalP"/>
    </source>
</evidence>
<keyword evidence="1 2" id="KW-0193">Cuticle</keyword>
<organism evidence="4 5">
    <name type="scientific">Limulus polyphemus</name>
    <name type="common">Atlantic horseshoe crab</name>
    <dbReference type="NCBI Taxonomy" id="6850"/>
    <lineage>
        <taxon>Eukaryota</taxon>
        <taxon>Metazoa</taxon>
        <taxon>Ecdysozoa</taxon>
        <taxon>Arthropoda</taxon>
        <taxon>Chelicerata</taxon>
        <taxon>Merostomata</taxon>
        <taxon>Xiphosura</taxon>
        <taxon>Limulidae</taxon>
        <taxon>Limulus</taxon>
    </lineage>
</organism>
<dbReference type="RefSeq" id="XP_013779120.1">
    <property type="nucleotide sequence ID" value="XM_013923666.1"/>
</dbReference>
<dbReference type="PANTHER" id="PTHR10380:SF173">
    <property type="entry name" value="CUTICULAR PROTEIN 47EF, ISOFORM C-RELATED"/>
    <property type="match status" value="1"/>
</dbReference>
<dbReference type="PROSITE" id="PS51155">
    <property type="entry name" value="CHIT_BIND_RR_2"/>
    <property type="match status" value="1"/>
</dbReference>
<dbReference type="InterPro" id="IPR000618">
    <property type="entry name" value="Insect_cuticle"/>
</dbReference>
<proteinExistence type="predicted"/>
<evidence type="ECO:0000313" key="5">
    <source>
        <dbReference type="RefSeq" id="XP_013779120.1"/>
    </source>
</evidence>
<dbReference type="Proteomes" id="UP000694941">
    <property type="component" value="Unplaced"/>
</dbReference>
<name>A0ABM1BCA3_LIMPO</name>
<dbReference type="GeneID" id="106463614"/>
<sequence length="285" mass="28475">MLLQEVFVLSFTVGYCLAFISDYQSQAIYDESPKPYDFGYDVQDELGTTLSRWEKGDGSGTVVGTYGYTDPYGVYRWVQYQADGNGFTANVKTNEPGTANQNPADVIITAEEPPAAVVQNTLAQVRAPTSNLVHSVPSYTSHPGSRLGGGRSVTAFGGGFSGAGFGGRRHAVGFGGRRSAVGIGGGRSVVGFGGGRSTVGVGGGGSAVNFVGGHPGAGSSGGRPAAGVVSLGYSGAGLGGGYSSGKFGGAYSSGTFGGGSTLAFASPGVAKVVTSGQGHGGGHHY</sequence>
<keyword evidence="3" id="KW-0732">Signal</keyword>
<dbReference type="InterPro" id="IPR050468">
    <property type="entry name" value="Cuticle_Struct_Prot"/>
</dbReference>
<evidence type="ECO:0000256" key="1">
    <source>
        <dbReference type="ARBA" id="ARBA00022460"/>
    </source>
</evidence>
<dbReference type="Pfam" id="PF00379">
    <property type="entry name" value="Chitin_bind_4"/>
    <property type="match status" value="1"/>
</dbReference>
<accession>A0ABM1BCA3</accession>
<reference evidence="5" key="1">
    <citation type="submission" date="2025-08" db="UniProtKB">
        <authorList>
            <consortium name="RefSeq"/>
        </authorList>
    </citation>
    <scope>IDENTIFICATION</scope>
    <source>
        <tissue evidence="5">Muscle</tissue>
    </source>
</reference>
<dbReference type="PANTHER" id="PTHR10380">
    <property type="entry name" value="CUTICLE PROTEIN"/>
    <property type="match status" value="1"/>
</dbReference>